<organism evidence="2 3">
    <name type="scientific">Cirrhinus molitorella</name>
    <name type="common">mud carp</name>
    <dbReference type="NCBI Taxonomy" id="172907"/>
    <lineage>
        <taxon>Eukaryota</taxon>
        <taxon>Metazoa</taxon>
        <taxon>Chordata</taxon>
        <taxon>Craniata</taxon>
        <taxon>Vertebrata</taxon>
        <taxon>Euteleostomi</taxon>
        <taxon>Actinopterygii</taxon>
        <taxon>Neopterygii</taxon>
        <taxon>Teleostei</taxon>
        <taxon>Ostariophysi</taxon>
        <taxon>Cypriniformes</taxon>
        <taxon>Cyprinidae</taxon>
        <taxon>Labeoninae</taxon>
        <taxon>Labeonini</taxon>
        <taxon>Cirrhinus</taxon>
    </lineage>
</organism>
<gene>
    <name evidence="2" type="ORF">QQF64_019917</name>
</gene>
<evidence type="ECO:0000256" key="1">
    <source>
        <dbReference type="SAM" id="MobiDB-lite"/>
    </source>
</evidence>
<name>A0ABR3LJ76_9TELE</name>
<dbReference type="Proteomes" id="UP001558613">
    <property type="component" value="Unassembled WGS sequence"/>
</dbReference>
<keyword evidence="3" id="KW-1185">Reference proteome</keyword>
<feature type="region of interest" description="Disordered" evidence="1">
    <location>
        <begin position="1"/>
        <end position="28"/>
    </location>
</feature>
<feature type="compositionally biased region" description="Basic residues" evidence="1">
    <location>
        <begin position="17"/>
        <end position="27"/>
    </location>
</feature>
<evidence type="ECO:0000313" key="2">
    <source>
        <dbReference type="EMBL" id="KAL1252121.1"/>
    </source>
</evidence>
<evidence type="ECO:0000313" key="3">
    <source>
        <dbReference type="Proteomes" id="UP001558613"/>
    </source>
</evidence>
<protein>
    <submittedName>
        <fullName evidence="2">Uncharacterized protein</fullName>
    </submittedName>
</protein>
<comment type="caution">
    <text evidence="2">The sequence shown here is derived from an EMBL/GenBank/DDBJ whole genome shotgun (WGS) entry which is preliminary data.</text>
</comment>
<feature type="region of interest" description="Disordered" evidence="1">
    <location>
        <begin position="57"/>
        <end position="121"/>
    </location>
</feature>
<accession>A0ABR3LJ76</accession>
<reference evidence="2 3" key="1">
    <citation type="submission" date="2023-09" db="EMBL/GenBank/DDBJ databases">
        <authorList>
            <person name="Wang M."/>
        </authorList>
    </citation>
    <scope>NUCLEOTIDE SEQUENCE [LARGE SCALE GENOMIC DNA]</scope>
    <source>
        <strain evidence="2">GT-2023</strain>
        <tissue evidence="2">Liver</tissue>
    </source>
</reference>
<feature type="compositionally biased region" description="Basic and acidic residues" evidence="1">
    <location>
        <begin position="78"/>
        <end position="104"/>
    </location>
</feature>
<proteinExistence type="predicted"/>
<sequence>MDENKPNKVTSEPYKTPRPKPLLHFKRSPGSSLATVFSEEARLAGTETKVLASFVISDSPQEPDPHVSLPRPPSTLPSDRDTRELAELPGERGEEKKEKNKTHEVNQSQVLYGAQMQLETF</sequence>
<dbReference type="EMBL" id="JAYMGO010000022">
    <property type="protein sequence ID" value="KAL1252121.1"/>
    <property type="molecule type" value="Genomic_DNA"/>
</dbReference>